<comment type="caution">
    <text evidence="2">The sequence shown here is derived from an EMBL/GenBank/DDBJ whole genome shotgun (WGS) entry which is preliminary data.</text>
</comment>
<keyword evidence="3" id="KW-1185">Reference proteome</keyword>
<gene>
    <name evidence="2" type="ORF">C1H46_025358</name>
</gene>
<dbReference type="Proteomes" id="UP000315295">
    <property type="component" value="Unassembled WGS sequence"/>
</dbReference>
<dbReference type="AlphaFoldDB" id="A0A540LRF2"/>
<dbReference type="PANTHER" id="PTHR37740">
    <property type="entry name" value="OS02G0193500 PROTEIN"/>
    <property type="match status" value="1"/>
</dbReference>
<sequence length="70" mass="7492">MKNEVSPSFQQQPERLSSDSLPESSPSGSGYHALLDKLVVLEGLVDPSELQPQGCIYRSLSLDIVTGFGG</sequence>
<dbReference type="PANTHER" id="PTHR37740:SF1">
    <property type="entry name" value="OS02G0193500 PROTEIN"/>
    <property type="match status" value="1"/>
</dbReference>
<feature type="compositionally biased region" description="Low complexity" evidence="1">
    <location>
        <begin position="18"/>
        <end position="29"/>
    </location>
</feature>
<reference evidence="2 3" key="1">
    <citation type="journal article" date="2019" name="G3 (Bethesda)">
        <title>Sequencing of a Wild Apple (Malus baccata) Genome Unravels the Differences Between Cultivated and Wild Apple Species Regarding Disease Resistance and Cold Tolerance.</title>
        <authorList>
            <person name="Chen X."/>
        </authorList>
    </citation>
    <scope>NUCLEOTIDE SEQUENCE [LARGE SCALE GENOMIC DNA]</scope>
    <source>
        <strain evidence="3">cv. Shandingzi</strain>
        <tissue evidence="2">Leaves</tissue>
    </source>
</reference>
<name>A0A540LRF2_MALBA</name>
<feature type="region of interest" description="Disordered" evidence="1">
    <location>
        <begin position="1"/>
        <end position="29"/>
    </location>
</feature>
<organism evidence="2 3">
    <name type="scientific">Malus baccata</name>
    <name type="common">Siberian crab apple</name>
    <name type="synonym">Pyrus baccata</name>
    <dbReference type="NCBI Taxonomy" id="106549"/>
    <lineage>
        <taxon>Eukaryota</taxon>
        <taxon>Viridiplantae</taxon>
        <taxon>Streptophyta</taxon>
        <taxon>Embryophyta</taxon>
        <taxon>Tracheophyta</taxon>
        <taxon>Spermatophyta</taxon>
        <taxon>Magnoliopsida</taxon>
        <taxon>eudicotyledons</taxon>
        <taxon>Gunneridae</taxon>
        <taxon>Pentapetalae</taxon>
        <taxon>rosids</taxon>
        <taxon>fabids</taxon>
        <taxon>Rosales</taxon>
        <taxon>Rosaceae</taxon>
        <taxon>Amygdaloideae</taxon>
        <taxon>Maleae</taxon>
        <taxon>Malus</taxon>
    </lineage>
</organism>
<evidence type="ECO:0000313" key="3">
    <source>
        <dbReference type="Proteomes" id="UP000315295"/>
    </source>
</evidence>
<evidence type="ECO:0000313" key="2">
    <source>
        <dbReference type="EMBL" id="TQD89070.1"/>
    </source>
</evidence>
<proteinExistence type="predicted"/>
<feature type="compositionally biased region" description="Polar residues" evidence="1">
    <location>
        <begin position="1"/>
        <end position="15"/>
    </location>
</feature>
<dbReference type="EMBL" id="VIEB01000492">
    <property type="protein sequence ID" value="TQD89070.1"/>
    <property type="molecule type" value="Genomic_DNA"/>
</dbReference>
<evidence type="ECO:0000256" key="1">
    <source>
        <dbReference type="SAM" id="MobiDB-lite"/>
    </source>
</evidence>
<protein>
    <submittedName>
        <fullName evidence="2">Uncharacterized protein</fullName>
    </submittedName>
</protein>
<accession>A0A540LRF2</accession>